<keyword evidence="6" id="KW-0762">Sugar transport</keyword>
<keyword evidence="7 11" id="KW-0812">Transmembrane</keyword>
<feature type="transmembrane region" description="Helical" evidence="11">
    <location>
        <begin position="156"/>
        <end position="176"/>
    </location>
</feature>
<evidence type="ECO:0000256" key="11">
    <source>
        <dbReference type="SAM" id="Phobius"/>
    </source>
</evidence>
<dbReference type="EMBL" id="JAZGQO010000008">
    <property type="protein sequence ID" value="KAK6179672.1"/>
    <property type="molecule type" value="Genomic_DNA"/>
</dbReference>
<comment type="similarity">
    <text evidence="2">Belongs to the SWEET sugar transporter family.</text>
</comment>
<dbReference type="PANTHER" id="PTHR10791">
    <property type="entry name" value="RAG1-ACTIVATING PROTEIN 1"/>
    <property type="match status" value="1"/>
</dbReference>
<evidence type="ECO:0000256" key="9">
    <source>
        <dbReference type="ARBA" id="ARBA00022989"/>
    </source>
</evidence>
<keyword evidence="13" id="KW-1185">Reference proteome</keyword>
<proteinExistence type="inferred from homology"/>
<protein>
    <recommendedName>
        <fullName evidence="3">Sugar transporter SWEET1</fullName>
    </recommendedName>
</protein>
<feature type="transmembrane region" description="Helical" evidence="11">
    <location>
        <begin position="65"/>
        <end position="86"/>
    </location>
</feature>
<accession>A0AAN8JKU8</accession>
<organism evidence="12 13">
    <name type="scientific">Patella caerulea</name>
    <name type="common">Rayed Mediterranean limpet</name>
    <dbReference type="NCBI Taxonomy" id="87958"/>
    <lineage>
        <taxon>Eukaryota</taxon>
        <taxon>Metazoa</taxon>
        <taxon>Spiralia</taxon>
        <taxon>Lophotrochozoa</taxon>
        <taxon>Mollusca</taxon>
        <taxon>Gastropoda</taxon>
        <taxon>Patellogastropoda</taxon>
        <taxon>Patelloidea</taxon>
        <taxon>Patellidae</taxon>
        <taxon>Patella</taxon>
    </lineage>
</organism>
<gene>
    <name evidence="12" type="ORF">SNE40_011980</name>
</gene>
<evidence type="ECO:0000256" key="3">
    <source>
        <dbReference type="ARBA" id="ARBA00021741"/>
    </source>
</evidence>
<comment type="caution">
    <text evidence="12">The sequence shown here is derived from an EMBL/GenBank/DDBJ whole genome shotgun (WGS) entry which is preliminary data.</text>
</comment>
<dbReference type="InterPro" id="IPR004316">
    <property type="entry name" value="SWEET_rpt"/>
</dbReference>
<evidence type="ECO:0000256" key="5">
    <source>
        <dbReference type="ARBA" id="ARBA00022475"/>
    </source>
</evidence>
<feature type="transmembrane region" description="Helical" evidence="11">
    <location>
        <begin position="40"/>
        <end position="59"/>
    </location>
</feature>
<feature type="transmembrane region" description="Helical" evidence="11">
    <location>
        <begin position="93"/>
        <end position="112"/>
    </location>
</feature>
<feature type="transmembrane region" description="Helical" evidence="11">
    <location>
        <begin position="6"/>
        <end position="28"/>
    </location>
</feature>
<evidence type="ECO:0000256" key="6">
    <source>
        <dbReference type="ARBA" id="ARBA00022597"/>
    </source>
</evidence>
<sequence>MEILSIVEYWTTAVTFLMMASGLPACYTMYKKKSTKDVPYIFFLICTMNSLFGACYGTLIGNYTLFIINSVGFLLWGFYILVYLFVSKTKLRSVFMVVAMMLLAGAHLKYVGSILDARQMTATLGQIMFIWSNILTLTPLLDIISVVKQGTSEGMSVSLLVGCSLASVSWFFYGYLLKDVYIYGPNIPGTLVNLGKFVALFAYRKPSQPIKVD</sequence>
<name>A0AAN8JKU8_PATCE</name>
<evidence type="ECO:0000256" key="2">
    <source>
        <dbReference type="ARBA" id="ARBA00007809"/>
    </source>
</evidence>
<feature type="transmembrane region" description="Helical" evidence="11">
    <location>
        <begin position="124"/>
        <end position="144"/>
    </location>
</feature>
<evidence type="ECO:0000256" key="4">
    <source>
        <dbReference type="ARBA" id="ARBA00022448"/>
    </source>
</evidence>
<evidence type="ECO:0000313" key="12">
    <source>
        <dbReference type="EMBL" id="KAK6179672.1"/>
    </source>
</evidence>
<comment type="subcellular location">
    <subcellularLocation>
        <location evidence="1">Cell membrane</location>
        <topology evidence="1">Multi-pass membrane protein</topology>
    </subcellularLocation>
</comment>
<dbReference type="PANTHER" id="PTHR10791:SF30">
    <property type="entry name" value="SUGAR TRANSPORTER SWEET1"/>
    <property type="match status" value="1"/>
</dbReference>
<evidence type="ECO:0000313" key="13">
    <source>
        <dbReference type="Proteomes" id="UP001347796"/>
    </source>
</evidence>
<feature type="transmembrane region" description="Helical" evidence="11">
    <location>
        <begin position="182"/>
        <end position="203"/>
    </location>
</feature>
<evidence type="ECO:0000256" key="8">
    <source>
        <dbReference type="ARBA" id="ARBA00022737"/>
    </source>
</evidence>
<dbReference type="Pfam" id="PF03083">
    <property type="entry name" value="MtN3_slv"/>
    <property type="match status" value="2"/>
</dbReference>
<keyword evidence="10 11" id="KW-0472">Membrane</keyword>
<keyword evidence="5" id="KW-1003">Cell membrane</keyword>
<dbReference type="Gene3D" id="1.20.1280.290">
    <property type="match status" value="2"/>
</dbReference>
<dbReference type="GO" id="GO:0051119">
    <property type="term" value="F:sugar transmembrane transporter activity"/>
    <property type="evidence" value="ECO:0007669"/>
    <property type="project" value="InterPro"/>
</dbReference>
<keyword evidence="9 11" id="KW-1133">Transmembrane helix</keyword>
<evidence type="ECO:0000256" key="10">
    <source>
        <dbReference type="ARBA" id="ARBA00023136"/>
    </source>
</evidence>
<reference evidence="12 13" key="1">
    <citation type="submission" date="2024-01" db="EMBL/GenBank/DDBJ databases">
        <title>The genome of the rayed Mediterranean limpet Patella caerulea (Linnaeus, 1758).</title>
        <authorList>
            <person name="Anh-Thu Weber A."/>
            <person name="Halstead-Nussloch G."/>
        </authorList>
    </citation>
    <scope>NUCLEOTIDE SEQUENCE [LARGE SCALE GENOMIC DNA]</scope>
    <source>
        <strain evidence="12">AATW-2023a</strain>
        <tissue evidence="12">Whole specimen</tissue>
    </source>
</reference>
<keyword evidence="4" id="KW-0813">Transport</keyword>
<dbReference type="Proteomes" id="UP001347796">
    <property type="component" value="Unassembled WGS sequence"/>
</dbReference>
<dbReference type="InterPro" id="IPR047664">
    <property type="entry name" value="SWEET"/>
</dbReference>
<evidence type="ECO:0000256" key="7">
    <source>
        <dbReference type="ARBA" id="ARBA00022692"/>
    </source>
</evidence>
<evidence type="ECO:0000256" key="1">
    <source>
        <dbReference type="ARBA" id="ARBA00004651"/>
    </source>
</evidence>
<keyword evidence="8" id="KW-0677">Repeat</keyword>
<dbReference type="AlphaFoldDB" id="A0AAN8JKU8"/>
<dbReference type="GO" id="GO:0005886">
    <property type="term" value="C:plasma membrane"/>
    <property type="evidence" value="ECO:0007669"/>
    <property type="project" value="UniProtKB-SubCell"/>
</dbReference>